<organism evidence="1 2">
    <name type="scientific">Streptomyces vastus</name>
    <dbReference type="NCBI Taxonomy" id="285451"/>
    <lineage>
        <taxon>Bacteria</taxon>
        <taxon>Bacillati</taxon>
        <taxon>Actinomycetota</taxon>
        <taxon>Actinomycetes</taxon>
        <taxon>Kitasatosporales</taxon>
        <taxon>Streptomycetaceae</taxon>
        <taxon>Streptomyces</taxon>
    </lineage>
</organism>
<evidence type="ECO:0000313" key="1">
    <source>
        <dbReference type="EMBL" id="GAA2623341.1"/>
    </source>
</evidence>
<gene>
    <name evidence="1" type="ORF">GCM10010307_08610</name>
</gene>
<evidence type="ECO:0008006" key="3">
    <source>
        <dbReference type="Google" id="ProtNLM"/>
    </source>
</evidence>
<name>A0ABP6CSN0_9ACTN</name>
<comment type="caution">
    <text evidence="1">The sequence shown here is derived from an EMBL/GenBank/DDBJ whole genome shotgun (WGS) entry which is preliminary data.</text>
</comment>
<dbReference type="Proteomes" id="UP001500151">
    <property type="component" value="Unassembled WGS sequence"/>
</dbReference>
<proteinExistence type="predicted"/>
<accession>A0ABP6CSN0</accession>
<dbReference type="EMBL" id="BAAASJ010000010">
    <property type="protein sequence ID" value="GAA2623341.1"/>
    <property type="molecule type" value="Genomic_DNA"/>
</dbReference>
<protein>
    <recommendedName>
        <fullName evidence="3">DUF5753 domain-containing protein</fullName>
    </recommendedName>
</protein>
<sequence length="59" mass="6614">MFHVYDDKLVSVELVSAQVRITQPSEIALYLKAFEQLRSMAIYGADARALTLRAIEALS</sequence>
<reference evidence="2" key="1">
    <citation type="journal article" date="2019" name="Int. J. Syst. Evol. Microbiol.">
        <title>The Global Catalogue of Microorganisms (GCM) 10K type strain sequencing project: providing services to taxonomists for standard genome sequencing and annotation.</title>
        <authorList>
            <consortium name="The Broad Institute Genomics Platform"/>
            <consortium name="The Broad Institute Genome Sequencing Center for Infectious Disease"/>
            <person name="Wu L."/>
            <person name="Ma J."/>
        </authorList>
    </citation>
    <scope>NUCLEOTIDE SEQUENCE [LARGE SCALE GENOMIC DNA]</scope>
    <source>
        <strain evidence="2">JCM 4524</strain>
    </source>
</reference>
<evidence type="ECO:0000313" key="2">
    <source>
        <dbReference type="Proteomes" id="UP001500151"/>
    </source>
</evidence>
<keyword evidence="2" id="KW-1185">Reference proteome</keyword>